<dbReference type="EMBL" id="VSWC01000145">
    <property type="protein sequence ID" value="KAA1076777.1"/>
    <property type="molecule type" value="Genomic_DNA"/>
</dbReference>
<reference evidence="1 2" key="1">
    <citation type="submission" date="2019-05" db="EMBL/GenBank/DDBJ databases">
        <title>Emergence of the Ug99 lineage of the wheat stem rust pathogen through somatic hybridization.</title>
        <authorList>
            <person name="Li F."/>
            <person name="Upadhyaya N.M."/>
            <person name="Sperschneider J."/>
            <person name="Matny O."/>
            <person name="Nguyen-Phuc H."/>
            <person name="Mago R."/>
            <person name="Raley C."/>
            <person name="Miller M.E."/>
            <person name="Silverstein K.A.T."/>
            <person name="Henningsen E."/>
            <person name="Hirsch C.D."/>
            <person name="Visser B."/>
            <person name="Pretorius Z.A."/>
            <person name="Steffenson B.J."/>
            <person name="Schwessinger B."/>
            <person name="Dodds P.N."/>
            <person name="Figueroa M."/>
        </authorList>
    </citation>
    <scope>NUCLEOTIDE SEQUENCE [LARGE SCALE GENOMIC DNA]</scope>
    <source>
        <strain evidence="1">21-0</strain>
    </source>
</reference>
<dbReference type="Proteomes" id="UP000324748">
    <property type="component" value="Unassembled WGS sequence"/>
</dbReference>
<organism evidence="1 2">
    <name type="scientific">Puccinia graminis f. sp. tritici</name>
    <dbReference type="NCBI Taxonomy" id="56615"/>
    <lineage>
        <taxon>Eukaryota</taxon>
        <taxon>Fungi</taxon>
        <taxon>Dikarya</taxon>
        <taxon>Basidiomycota</taxon>
        <taxon>Pucciniomycotina</taxon>
        <taxon>Pucciniomycetes</taxon>
        <taxon>Pucciniales</taxon>
        <taxon>Pucciniaceae</taxon>
        <taxon>Puccinia</taxon>
    </lineage>
</organism>
<evidence type="ECO:0000313" key="1">
    <source>
        <dbReference type="EMBL" id="KAA1076777.1"/>
    </source>
</evidence>
<gene>
    <name evidence="1" type="ORF">PGT21_018506</name>
</gene>
<evidence type="ECO:0000313" key="2">
    <source>
        <dbReference type="Proteomes" id="UP000324748"/>
    </source>
</evidence>
<protein>
    <submittedName>
        <fullName evidence="1">Uncharacterized protein</fullName>
    </submittedName>
</protein>
<keyword evidence="2" id="KW-1185">Reference proteome</keyword>
<comment type="caution">
    <text evidence="1">The sequence shown here is derived from an EMBL/GenBank/DDBJ whole genome shotgun (WGS) entry which is preliminary data.</text>
</comment>
<name>A0A5B0MHX6_PUCGR</name>
<sequence>MILFVGVEERLSSDCTSSCLPVSLPQGTRPICLMTNLVRRTSRQRVQTRRSCTAIDTRSILARPPDALQNLQAATASSDDKDAEGELVIILGVLLDMHLGTGFR</sequence>
<dbReference type="AlphaFoldDB" id="A0A5B0MHX6"/>
<proteinExistence type="predicted"/>
<accession>A0A5B0MHX6</accession>